<gene>
    <name evidence="11" type="ORF">GM661_13215</name>
</gene>
<feature type="domain" description="ABC transmembrane type-1" evidence="10">
    <location>
        <begin position="21"/>
        <end position="301"/>
    </location>
</feature>
<dbReference type="FunFam" id="3.40.50.300:FF:000287">
    <property type="entry name" value="Multidrug ABC transporter ATP-binding protein"/>
    <property type="match status" value="1"/>
</dbReference>
<evidence type="ECO:0000256" key="3">
    <source>
        <dbReference type="ARBA" id="ARBA00022692"/>
    </source>
</evidence>
<dbReference type="PROSITE" id="PS50893">
    <property type="entry name" value="ABC_TRANSPORTER_2"/>
    <property type="match status" value="1"/>
</dbReference>
<evidence type="ECO:0000256" key="2">
    <source>
        <dbReference type="ARBA" id="ARBA00022448"/>
    </source>
</evidence>
<dbReference type="PROSITE" id="PS50929">
    <property type="entry name" value="ABC_TM1F"/>
    <property type="match status" value="1"/>
</dbReference>
<evidence type="ECO:0000256" key="5">
    <source>
        <dbReference type="ARBA" id="ARBA00022840"/>
    </source>
</evidence>
<dbReference type="GO" id="GO:0005524">
    <property type="term" value="F:ATP binding"/>
    <property type="evidence" value="ECO:0007669"/>
    <property type="project" value="UniProtKB-KW"/>
</dbReference>
<dbReference type="SUPFAM" id="SSF52540">
    <property type="entry name" value="P-loop containing nucleoside triphosphate hydrolases"/>
    <property type="match status" value="1"/>
</dbReference>
<dbReference type="RefSeq" id="WP_230867252.1">
    <property type="nucleotide sequence ID" value="NZ_CP046640.1"/>
</dbReference>
<evidence type="ECO:0000256" key="1">
    <source>
        <dbReference type="ARBA" id="ARBA00004651"/>
    </source>
</evidence>
<evidence type="ECO:0000259" key="9">
    <source>
        <dbReference type="PROSITE" id="PS50893"/>
    </source>
</evidence>
<dbReference type="InterPro" id="IPR036640">
    <property type="entry name" value="ABC1_TM_sf"/>
</dbReference>
<keyword evidence="6 8" id="KW-1133">Transmembrane helix</keyword>
<dbReference type="InterPro" id="IPR011527">
    <property type="entry name" value="ABC1_TM_dom"/>
</dbReference>
<dbReference type="GO" id="GO:0005886">
    <property type="term" value="C:plasma membrane"/>
    <property type="evidence" value="ECO:0007669"/>
    <property type="project" value="UniProtKB-SubCell"/>
</dbReference>
<dbReference type="KEGG" id="ifn:GM661_13215"/>
<evidence type="ECO:0000313" key="12">
    <source>
        <dbReference type="Proteomes" id="UP000665020"/>
    </source>
</evidence>
<dbReference type="GO" id="GO:0140359">
    <property type="term" value="F:ABC-type transporter activity"/>
    <property type="evidence" value="ECO:0007669"/>
    <property type="project" value="InterPro"/>
</dbReference>
<proteinExistence type="predicted"/>
<dbReference type="SMART" id="SM00382">
    <property type="entry name" value="AAA"/>
    <property type="match status" value="1"/>
</dbReference>
<reference evidence="11" key="1">
    <citation type="submission" date="2019-12" db="EMBL/GenBank/DDBJ databases">
        <authorList>
            <person name="zhang j."/>
            <person name="sun C.M."/>
        </authorList>
    </citation>
    <scope>NUCLEOTIDE SEQUENCE</scope>
    <source>
        <strain evidence="11">NS-1</strain>
    </source>
</reference>
<dbReference type="InterPro" id="IPR017871">
    <property type="entry name" value="ABC_transporter-like_CS"/>
</dbReference>
<feature type="domain" description="ABC transporter" evidence="9">
    <location>
        <begin position="334"/>
        <end position="567"/>
    </location>
</feature>
<evidence type="ECO:0000313" key="11">
    <source>
        <dbReference type="EMBL" id="QTL98853.1"/>
    </source>
</evidence>
<keyword evidence="4" id="KW-0547">Nucleotide-binding</keyword>
<keyword evidence="3 8" id="KW-0812">Transmembrane</keyword>
<name>A0A8A7KAK7_9FIRM</name>
<sequence>MLSIIKRVLKLAGEFAGKIKLAMFVSFFEAIFNNVPIFIILYILIGIMNDALDVNDVWISGGIIITALLLQCVLKRVIYVLQSGTGFEIFARERIKIGDRFKRFPMGYFSEGNKGYISAVITSDINFIEMYAMNAIDKVVIAYVNAMVACIFLLIIDYRIAVISILAFLIGVFLLKKILAVGKKHSVIRQDKQSELVSAVLEYVQGMSVIKAFNMSGDKAKATKKAFEEFRDISIEMEKGFMPYIFRFESIFALGIGLTILLASSFTVYGSLNMSIMLMIFVFIFRIYLPFNALSLLSAEIRIMEAGLDRYDALKNIEIIDENGRDIKLDSFDIEFKDVSFAYDDKKVLQNISFAIPEKSMTALVGSSGSGKTTIANLIARFWDVQKGEVRVGGVNVKEMTCDSLLSNISMVFQNVYLFNDTIFNNIKFGNPEASREEVIAVAKKARCHEFIMELPDGYDTMVDEGGSSLSGGEKQRISIARAILKDAPIILLDEATASVDPENEKYIQLAINELVKDKTLVVIAHRLSTIRSANQILVLENGNLVQKGNHNQLVEEEGKYKDFWDRRMKAKSWEISKATLAKD</sequence>
<evidence type="ECO:0000256" key="6">
    <source>
        <dbReference type="ARBA" id="ARBA00022989"/>
    </source>
</evidence>
<keyword evidence="5 11" id="KW-0067">ATP-binding</keyword>
<feature type="transmembrane region" description="Helical" evidence="8">
    <location>
        <begin position="57"/>
        <end position="74"/>
    </location>
</feature>
<organism evidence="11 12">
    <name type="scientific">Iocasia fonsfrigidae</name>
    <dbReference type="NCBI Taxonomy" id="2682810"/>
    <lineage>
        <taxon>Bacteria</taxon>
        <taxon>Bacillati</taxon>
        <taxon>Bacillota</taxon>
        <taxon>Clostridia</taxon>
        <taxon>Halanaerobiales</taxon>
        <taxon>Halanaerobiaceae</taxon>
        <taxon>Iocasia</taxon>
    </lineage>
</organism>
<dbReference type="AlphaFoldDB" id="A0A8A7KAK7"/>
<dbReference type="InterPro" id="IPR027417">
    <property type="entry name" value="P-loop_NTPase"/>
</dbReference>
<keyword evidence="2" id="KW-0813">Transport</keyword>
<dbReference type="PANTHER" id="PTHR24221:SF397">
    <property type="entry name" value="ABC TRANSPORTER, ATP-BINDING TRANSMEMBRANE PROTEIN"/>
    <property type="match status" value="1"/>
</dbReference>
<dbReference type="SUPFAM" id="SSF90123">
    <property type="entry name" value="ABC transporter transmembrane region"/>
    <property type="match status" value="1"/>
</dbReference>
<evidence type="ECO:0000256" key="8">
    <source>
        <dbReference type="SAM" id="Phobius"/>
    </source>
</evidence>
<dbReference type="Gene3D" id="1.20.1560.10">
    <property type="entry name" value="ABC transporter type 1, transmembrane domain"/>
    <property type="match status" value="1"/>
</dbReference>
<dbReference type="Proteomes" id="UP000665020">
    <property type="component" value="Chromosome"/>
</dbReference>
<dbReference type="PANTHER" id="PTHR24221">
    <property type="entry name" value="ATP-BINDING CASSETTE SUB-FAMILY B"/>
    <property type="match status" value="1"/>
</dbReference>
<feature type="transmembrane region" description="Helical" evidence="8">
    <location>
        <begin position="251"/>
        <end position="270"/>
    </location>
</feature>
<dbReference type="GO" id="GO:0034040">
    <property type="term" value="F:ATPase-coupled lipid transmembrane transporter activity"/>
    <property type="evidence" value="ECO:0007669"/>
    <property type="project" value="TreeGrafter"/>
</dbReference>
<dbReference type="Pfam" id="PF00664">
    <property type="entry name" value="ABC_membrane"/>
    <property type="match status" value="1"/>
</dbReference>
<evidence type="ECO:0000256" key="4">
    <source>
        <dbReference type="ARBA" id="ARBA00022741"/>
    </source>
</evidence>
<dbReference type="GO" id="GO:0016887">
    <property type="term" value="F:ATP hydrolysis activity"/>
    <property type="evidence" value="ECO:0007669"/>
    <property type="project" value="InterPro"/>
</dbReference>
<feature type="transmembrane region" description="Helical" evidence="8">
    <location>
        <begin position="276"/>
        <end position="297"/>
    </location>
</feature>
<keyword evidence="7 8" id="KW-0472">Membrane</keyword>
<dbReference type="Pfam" id="PF00005">
    <property type="entry name" value="ABC_tran"/>
    <property type="match status" value="1"/>
</dbReference>
<dbReference type="EMBL" id="CP046640">
    <property type="protein sequence ID" value="QTL98853.1"/>
    <property type="molecule type" value="Genomic_DNA"/>
</dbReference>
<feature type="transmembrane region" description="Helical" evidence="8">
    <location>
        <begin position="21"/>
        <end position="45"/>
    </location>
</feature>
<protein>
    <submittedName>
        <fullName evidence="11">ATP-binding cassette domain-containing protein</fullName>
    </submittedName>
</protein>
<evidence type="ECO:0000256" key="7">
    <source>
        <dbReference type="ARBA" id="ARBA00023136"/>
    </source>
</evidence>
<feature type="transmembrane region" description="Helical" evidence="8">
    <location>
        <begin position="139"/>
        <end position="156"/>
    </location>
</feature>
<accession>A0A8A7KAK7</accession>
<dbReference type="InterPro" id="IPR039421">
    <property type="entry name" value="Type_1_exporter"/>
</dbReference>
<dbReference type="PROSITE" id="PS00211">
    <property type="entry name" value="ABC_TRANSPORTER_1"/>
    <property type="match status" value="1"/>
</dbReference>
<dbReference type="Gene3D" id="3.40.50.300">
    <property type="entry name" value="P-loop containing nucleotide triphosphate hydrolases"/>
    <property type="match status" value="1"/>
</dbReference>
<feature type="transmembrane region" description="Helical" evidence="8">
    <location>
        <begin position="162"/>
        <end position="182"/>
    </location>
</feature>
<dbReference type="InterPro" id="IPR003439">
    <property type="entry name" value="ABC_transporter-like_ATP-bd"/>
</dbReference>
<keyword evidence="12" id="KW-1185">Reference proteome</keyword>
<dbReference type="InterPro" id="IPR003593">
    <property type="entry name" value="AAA+_ATPase"/>
</dbReference>
<comment type="subcellular location">
    <subcellularLocation>
        <location evidence="1">Cell membrane</location>
        <topology evidence="1">Multi-pass membrane protein</topology>
    </subcellularLocation>
</comment>
<evidence type="ECO:0000259" key="10">
    <source>
        <dbReference type="PROSITE" id="PS50929"/>
    </source>
</evidence>